<dbReference type="KEGG" id="mad:HP15_516"/>
<accession>E4PNG2</accession>
<dbReference type="PATRIC" id="fig|225937.3.peg.522"/>
<dbReference type="HOGENOM" id="CLU_3272468_0_0_6"/>
<dbReference type="STRING" id="225937.HP15_516"/>
<evidence type="ECO:0000313" key="2">
    <source>
        <dbReference type="Proteomes" id="UP000007077"/>
    </source>
</evidence>
<proteinExistence type="predicted"/>
<dbReference type="AlphaFoldDB" id="E4PNG2"/>
<evidence type="ECO:0000313" key="1">
    <source>
        <dbReference type="EMBL" id="ADP96280.1"/>
    </source>
</evidence>
<gene>
    <name evidence="1" type="ordered locus">HP15_516</name>
</gene>
<protein>
    <submittedName>
        <fullName evidence="1">Uncharacterized protein</fullName>
    </submittedName>
</protein>
<organism evidence="1 2">
    <name type="scientific">Marinobacter adhaerens (strain DSM 23420 / HP15)</name>
    <dbReference type="NCBI Taxonomy" id="225937"/>
    <lineage>
        <taxon>Bacteria</taxon>
        <taxon>Pseudomonadati</taxon>
        <taxon>Pseudomonadota</taxon>
        <taxon>Gammaproteobacteria</taxon>
        <taxon>Pseudomonadales</taxon>
        <taxon>Marinobacteraceae</taxon>
        <taxon>Marinobacter</taxon>
    </lineage>
</organism>
<reference evidence="1 2" key="1">
    <citation type="journal article" date="2010" name="Stand. Genomic Sci.">
        <title>Complete genome sequence of Marinobacter adhaerens type strain (HP15), a diatom-interacting marine microorganism.</title>
        <authorList>
            <person name="Gardes A."/>
            <person name="Kaeppel E."/>
            <person name="Shehzad A."/>
            <person name="Seebah S."/>
            <person name="Teeling H."/>
            <person name="Yarza P."/>
            <person name="Glockner F.O."/>
            <person name="Grossart H.P."/>
            <person name="Ullrich M.S."/>
        </authorList>
    </citation>
    <scope>NUCLEOTIDE SEQUENCE [LARGE SCALE GENOMIC DNA]</scope>
    <source>
        <strain evidence="2">DSM 23420 / HP15</strain>
    </source>
</reference>
<name>E4PNG2_MARAH</name>
<dbReference type="Proteomes" id="UP000007077">
    <property type="component" value="Chromosome"/>
</dbReference>
<reference evidence="2" key="2">
    <citation type="submission" date="2010-02" db="EMBL/GenBank/DDBJ databases">
        <title>Complete genome sequence of Marinobacter adhaerens type strain (HP15).</title>
        <authorList>
            <person name="Gaerdes A.A.M."/>
            <person name="Kaeppel E."/>
            <person name="Shezad A."/>
            <person name="Seebah S."/>
            <person name="Teeling H."/>
            <person name="Yarza P."/>
            <person name="Gloeckner F.O."/>
            <person name="Ullrich M.S."/>
        </authorList>
    </citation>
    <scope>NUCLEOTIDE SEQUENCE [LARGE SCALE GENOMIC DNA]</scope>
    <source>
        <strain evidence="2">DSM 23420 / HP15</strain>
    </source>
</reference>
<dbReference type="EMBL" id="CP001978">
    <property type="protein sequence ID" value="ADP96280.1"/>
    <property type="molecule type" value="Genomic_DNA"/>
</dbReference>
<sequence length="41" mass="4038">MKQNGASTVYQVCPGNGEAGVSVVVNAGGQTSRDQVAPACS</sequence>